<feature type="compositionally biased region" description="Polar residues" evidence="4">
    <location>
        <begin position="374"/>
        <end position="396"/>
    </location>
</feature>
<keyword evidence="1" id="KW-0808">Transferase</keyword>
<reference evidence="5" key="2">
    <citation type="submission" date="2023-05" db="EMBL/GenBank/DDBJ databases">
        <authorList>
            <consortium name="Lawrence Berkeley National Laboratory"/>
            <person name="Steindorff A."/>
            <person name="Hensen N."/>
            <person name="Bonometti L."/>
            <person name="Westerberg I."/>
            <person name="Brannstrom I.O."/>
            <person name="Guillou S."/>
            <person name="Cros-Aarteil S."/>
            <person name="Calhoun S."/>
            <person name="Haridas S."/>
            <person name="Kuo A."/>
            <person name="Mondo S."/>
            <person name="Pangilinan J."/>
            <person name="Riley R."/>
            <person name="Labutti K."/>
            <person name="Andreopoulos B."/>
            <person name="Lipzen A."/>
            <person name="Chen C."/>
            <person name="Yanf M."/>
            <person name="Daum C."/>
            <person name="Ng V."/>
            <person name="Clum A."/>
            <person name="Ohm R."/>
            <person name="Martin F."/>
            <person name="Silar P."/>
            <person name="Natvig D."/>
            <person name="Lalanne C."/>
            <person name="Gautier V."/>
            <person name="Ament-Velasquez S.L."/>
            <person name="Kruys A."/>
            <person name="Hutchinson M.I."/>
            <person name="Powell A.J."/>
            <person name="Barry K."/>
            <person name="Miller A.N."/>
            <person name="Grigoriev I.V."/>
            <person name="Debuchy R."/>
            <person name="Gladieux P."/>
            <person name="Thoren M.H."/>
            <person name="Johannesson H."/>
        </authorList>
    </citation>
    <scope>NUCLEOTIDE SEQUENCE</scope>
    <source>
        <strain evidence="5">CBS 731.68</strain>
    </source>
</reference>
<dbReference type="GO" id="GO:0008299">
    <property type="term" value="P:isoprenoid biosynthetic process"/>
    <property type="evidence" value="ECO:0007669"/>
    <property type="project" value="InterPro"/>
</dbReference>
<feature type="region of interest" description="Disordered" evidence="4">
    <location>
        <begin position="348"/>
        <end position="420"/>
    </location>
</feature>
<dbReference type="AlphaFoldDB" id="A0AAN6TSE2"/>
<accession>A0AAN6TSE2</accession>
<feature type="compositionally biased region" description="Gly residues" evidence="4">
    <location>
        <begin position="349"/>
        <end position="359"/>
    </location>
</feature>
<evidence type="ECO:0000313" key="6">
    <source>
        <dbReference type="Proteomes" id="UP001302602"/>
    </source>
</evidence>
<protein>
    <submittedName>
        <fullName evidence="5">Terpenoid synthase</fullName>
    </submittedName>
</protein>
<sequence length="746" mass="84878">MDEDERTAETLDLAQYATHGFCQGYPLKRHRYETLDNAGCYEARRDWAKYIGPAREFGGCNPFDGNFTSLVLPLCKPERLKLIAYIIEYAFIHDTVVEGLDSENSAGDDEFTLGKRQTMSEKIRTGRKQLQAKMIWELNATDKVCAAKIMDTWKTFLSTTIRDKEKDFADLEEYLDFRNVDCAAYWVEACMLFGMGMTLTEEEDALFADIKRCCFASLALSNDWFSFDREWAEAQNRPSGAKLINAVWLFMRWRGVSPNEAKQLVREATNRYEHRFLELCDEFRRAHPQREDLHRYLRGLTYQISGNVVWSLRCPRYYPEFRYDPNAGLEDAISAEWRAREKAAASAAGAGGDDAGAGSGACSDEKHQGRRTLSVFSTVSRQSGDSDVHSTAPSHGSTVSRSSSMSSVMTAPDDARGDAKPGLLLPTRECLVLEHLEAPFDYVRSLPSKGVRDTLADALNLWACLPEDTLIQIKEVVGDLHTASLMYALDDIEDGSELRRGFPTAHGVFGVPQTINSASFAIVEAMRKAHKLSECVPGATDIAFEQLRDLHIGQSYDLYWTRHISCPTEEEYLEMVSKKTGGLFRLLSRLMCSRLPLEVSSVIDNLVDKVGIYFQIRDDYENLNSDEASFWISDYQYTKQKGFCEDLDEGKLSFPLVHHLNNAPHHMALQVREILEQRRESVAGCISDSHKKLVLQRLKDSKSFEYTRQTLKALESQIDRSIRELERLTSWENWMLRLCMQRLSVQ</sequence>
<dbReference type="GO" id="GO:0004659">
    <property type="term" value="F:prenyltransferase activity"/>
    <property type="evidence" value="ECO:0007669"/>
    <property type="project" value="InterPro"/>
</dbReference>
<keyword evidence="6" id="KW-1185">Reference proteome</keyword>
<dbReference type="GeneID" id="87826351"/>
<dbReference type="SUPFAM" id="SSF48576">
    <property type="entry name" value="Terpenoid synthases"/>
    <property type="match status" value="2"/>
</dbReference>
<reference evidence="5" key="1">
    <citation type="journal article" date="2023" name="Mol. Phylogenet. Evol.">
        <title>Genome-scale phylogeny and comparative genomics of the fungal order Sordariales.</title>
        <authorList>
            <person name="Hensen N."/>
            <person name="Bonometti L."/>
            <person name="Westerberg I."/>
            <person name="Brannstrom I.O."/>
            <person name="Guillou S."/>
            <person name="Cros-Aarteil S."/>
            <person name="Calhoun S."/>
            <person name="Haridas S."/>
            <person name="Kuo A."/>
            <person name="Mondo S."/>
            <person name="Pangilinan J."/>
            <person name="Riley R."/>
            <person name="LaButti K."/>
            <person name="Andreopoulos B."/>
            <person name="Lipzen A."/>
            <person name="Chen C."/>
            <person name="Yan M."/>
            <person name="Daum C."/>
            <person name="Ng V."/>
            <person name="Clum A."/>
            <person name="Steindorff A."/>
            <person name="Ohm R.A."/>
            <person name="Martin F."/>
            <person name="Silar P."/>
            <person name="Natvig D.O."/>
            <person name="Lalanne C."/>
            <person name="Gautier V."/>
            <person name="Ament-Velasquez S.L."/>
            <person name="Kruys A."/>
            <person name="Hutchinson M.I."/>
            <person name="Powell A.J."/>
            <person name="Barry K."/>
            <person name="Miller A.N."/>
            <person name="Grigoriev I.V."/>
            <person name="Debuchy R."/>
            <person name="Gladieux P."/>
            <person name="Hiltunen Thoren M."/>
            <person name="Johannesson H."/>
        </authorList>
    </citation>
    <scope>NUCLEOTIDE SEQUENCE</scope>
    <source>
        <strain evidence="5">CBS 731.68</strain>
    </source>
</reference>
<dbReference type="PANTHER" id="PTHR12001">
    <property type="entry name" value="GERANYLGERANYL PYROPHOSPHATE SYNTHASE"/>
    <property type="match status" value="1"/>
</dbReference>
<evidence type="ECO:0000256" key="3">
    <source>
        <dbReference type="ARBA" id="ARBA00022842"/>
    </source>
</evidence>
<dbReference type="InterPro" id="IPR000092">
    <property type="entry name" value="Polyprenyl_synt"/>
</dbReference>
<dbReference type="RefSeq" id="XP_062643063.1">
    <property type="nucleotide sequence ID" value="XM_062789581.1"/>
</dbReference>
<dbReference type="Gene3D" id="1.10.600.10">
    <property type="entry name" value="Farnesyl Diphosphate Synthase"/>
    <property type="match status" value="2"/>
</dbReference>
<evidence type="ECO:0000256" key="2">
    <source>
        <dbReference type="ARBA" id="ARBA00022723"/>
    </source>
</evidence>
<organism evidence="5 6">
    <name type="scientific">Parathielavia appendiculata</name>
    <dbReference type="NCBI Taxonomy" id="2587402"/>
    <lineage>
        <taxon>Eukaryota</taxon>
        <taxon>Fungi</taxon>
        <taxon>Dikarya</taxon>
        <taxon>Ascomycota</taxon>
        <taxon>Pezizomycotina</taxon>
        <taxon>Sordariomycetes</taxon>
        <taxon>Sordariomycetidae</taxon>
        <taxon>Sordariales</taxon>
        <taxon>Chaetomiaceae</taxon>
        <taxon>Parathielavia</taxon>
    </lineage>
</organism>
<dbReference type="Pfam" id="PF19086">
    <property type="entry name" value="Terpene_syn_C_2"/>
    <property type="match status" value="1"/>
</dbReference>
<dbReference type="Pfam" id="PF00348">
    <property type="entry name" value="polyprenyl_synt"/>
    <property type="match status" value="1"/>
</dbReference>
<dbReference type="GO" id="GO:0043386">
    <property type="term" value="P:mycotoxin biosynthetic process"/>
    <property type="evidence" value="ECO:0007669"/>
    <property type="project" value="UniProtKB-ARBA"/>
</dbReference>
<evidence type="ECO:0000313" key="5">
    <source>
        <dbReference type="EMBL" id="KAK4119290.1"/>
    </source>
</evidence>
<dbReference type="GO" id="GO:0046165">
    <property type="term" value="P:alcohol biosynthetic process"/>
    <property type="evidence" value="ECO:0007669"/>
    <property type="project" value="UniProtKB-ARBA"/>
</dbReference>
<comment type="caution">
    <text evidence="5">The sequence shown here is derived from an EMBL/GenBank/DDBJ whole genome shotgun (WGS) entry which is preliminary data.</text>
</comment>
<evidence type="ECO:0000256" key="4">
    <source>
        <dbReference type="SAM" id="MobiDB-lite"/>
    </source>
</evidence>
<keyword evidence="2" id="KW-0479">Metal-binding</keyword>
<dbReference type="GO" id="GO:0046872">
    <property type="term" value="F:metal ion binding"/>
    <property type="evidence" value="ECO:0007669"/>
    <property type="project" value="UniProtKB-KW"/>
</dbReference>
<dbReference type="PANTHER" id="PTHR12001:SF72">
    <property type="entry name" value="THIJ_PFPI FAMILY PROTEIN (AFU_ORTHOLOGUE AFUA_3G01210)-RELATED"/>
    <property type="match status" value="1"/>
</dbReference>
<dbReference type="Proteomes" id="UP001302602">
    <property type="component" value="Unassembled WGS sequence"/>
</dbReference>
<gene>
    <name evidence="5" type="ORF">N657DRAFT_582006</name>
</gene>
<name>A0AAN6TSE2_9PEZI</name>
<evidence type="ECO:0000256" key="1">
    <source>
        <dbReference type="ARBA" id="ARBA00022679"/>
    </source>
</evidence>
<dbReference type="InterPro" id="IPR008949">
    <property type="entry name" value="Isoprenoid_synthase_dom_sf"/>
</dbReference>
<proteinExistence type="predicted"/>
<feature type="compositionally biased region" description="Low complexity" evidence="4">
    <location>
        <begin position="397"/>
        <end position="410"/>
    </location>
</feature>
<dbReference type="SFLD" id="SFLDS00005">
    <property type="entry name" value="Isoprenoid_Synthase_Type_I"/>
    <property type="match status" value="1"/>
</dbReference>
<dbReference type="InterPro" id="IPR033749">
    <property type="entry name" value="Polyprenyl_synt_CS"/>
</dbReference>
<keyword evidence="3" id="KW-0460">Magnesium</keyword>
<dbReference type="EMBL" id="MU853251">
    <property type="protein sequence ID" value="KAK4119290.1"/>
    <property type="molecule type" value="Genomic_DNA"/>
</dbReference>
<dbReference type="PROSITE" id="PS00444">
    <property type="entry name" value="POLYPRENYL_SYNTHASE_2"/>
    <property type="match status" value="1"/>
</dbReference>